<reference evidence="1" key="4">
    <citation type="submission" date="2019-03" db="UniProtKB">
        <authorList>
            <consortium name="EnsemblPlants"/>
        </authorList>
    </citation>
    <scope>IDENTIFICATION</scope>
</reference>
<dbReference type="AlphaFoldDB" id="A0A452ZR41"/>
<dbReference type="EnsemblPlants" id="AET1Gv20885400.13">
    <property type="protein sequence ID" value="AET1Gv20885400.13"/>
    <property type="gene ID" value="AET1Gv20885400"/>
</dbReference>
<evidence type="ECO:0000313" key="2">
    <source>
        <dbReference type="Proteomes" id="UP000015105"/>
    </source>
</evidence>
<reference evidence="2" key="2">
    <citation type="journal article" date="2017" name="Nat. Plants">
        <title>The Aegilops tauschii genome reveals multiple impacts of transposons.</title>
        <authorList>
            <person name="Zhao G."/>
            <person name="Zou C."/>
            <person name="Li K."/>
            <person name="Wang K."/>
            <person name="Li T."/>
            <person name="Gao L."/>
            <person name="Zhang X."/>
            <person name="Wang H."/>
            <person name="Yang Z."/>
            <person name="Liu X."/>
            <person name="Jiang W."/>
            <person name="Mao L."/>
            <person name="Kong X."/>
            <person name="Jiao Y."/>
            <person name="Jia J."/>
        </authorList>
    </citation>
    <scope>NUCLEOTIDE SEQUENCE [LARGE SCALE GENOMIC DNA]</scope>
    <source>
        <strain evidence="2">cv. AL8/78</strain>
    </source>
</reference>
<keyword evidence="2" id="KW-1185">Reference proteome</keyword>
<accession>A0A452ZR41</accession>
<sequence>MVQRYLVWCYVICDLEQHNFVCPNKLATEPPMSCRDFSGNCHRPRCSNPHIRV</sequence>
<evidence type="ECO:0000313" key="1">
    <source>
        <dbReference type="EnsemblPlants" id="AET1Gv20885400.13"/>
    </source>
</evidence>
<reference evidence="2" key="1">
    <citation type="journal article" date="2014" name="Science">
        <title>Ancient hybridizations among the ancestral genomes of bread wheat.</title>
        <authorList>
            <consortium name="International Wheat Genome Sequencing Consortium,"/>
            <person name="Marcussen T."/>
            <person name="Sandve S.R."/>
            <person name="Heier L."/>
            <person name="Spannagl M."/>
            <person name="Pfeifer M."/>
            <person name="Jakobsen K.S."/>
            <person name="Wulff B.B."/>
            <person name="Steuernagel B."/>
            <person name="Mayer K.F."/>
            <person name="Olsen O.A."/>
        </authorList>
    </citation>
    <scope>NUCLEOTIDE SEQUENCE [LARGE SCALE GENOMIC DNA]</scope>
    <source>
        <strain evidence="2">cv. AL8/78</strain>
    </source>
</reference>
<dbReference type="Gramene" id="AET1Gv20885400.13">
    <property type="protein sequence ID" value="AET1Gv20885400.13"/>
    <property type="gene ID" value="AET1Gv20885400"/>
</dbReference>
<name>A0A452ZR41_AEGTS</name>
<proteinExistence type="predicted"/>
<reference evidence="1" key="3">
    <citation type="journal article" date="2017" name="Nature">
        <title>Genome sequence of the progenitor of the wheat D genome Aegilops tauschii.</title>
        <authorList>
            <person name="Luo M.C."/>
            <person name="Gu Y.Q."/>
            <person name="Puiu D."/>
            <person name="Wang H."/>
            <person name="Twardziok S.O."/>
            <person name="Deal K.R."/>
            <person name="Huo N."/>
            <person name="Zhu T."/>
            <person name="Wang L."/>
            <person name="Wang Y."/>
            <person name="McGuire P.E."/>
            <person name="Liu S."/>
            <person name="Long H."/>
            <person name="Ramasamy R.K."/>
            <person name="Rodriguez J.C."/>
            <person name="Van S.L."/>
            <person name="Yuan L."/>
            <person name="Wang Z."/>
            <person name="Xia Z."/>
            <person name="Xiao L."/>
            <person name="Anderson O.D."/>
            <person name="Ouyang S."/>
            <person name="Liang Y."/>
            <person name="Zimin A.V."/>
            <person name="Pertea G."/>
            <person name="Qi P."/>
            <person name="Bennetzen J.L."/>
            <person name="Dai X."/>
            <person name="Dawson M.W."/>
            <person name="Muller H.G."/>
            <person name="Kugler K."/>
            <person name="Rivarola-Duarte L."/>
            <person name="Spannagl M."/>
            <person name="Mayer K.F.X."/>
            <person name="Lu F.H."/>
            <person name="Bevan M.W."/>
            <person name="Leroy P."/>
            <person name="Li P."/>
            <person name="You F.M."/>
            <person name="Sun Q."/>
            <person name="Liu Z."/>
            <person name="Lyons E."/>
            <person name="Wicker T."/>
            <person name="Salzberg S.L."/>
            <person name="Devos K.M."/>
            <person name="Dvorak J."/>
        </authorList>
    </citation>
    <scope>NUCLEOTIDE SEQUENCE [LARGE SCALE GENOMIC DNA]</scope>
    <source>
        <strain evidence="1">cv. AL8/78</strain>
    </source>
</reference>
<reference evidence="1" key="5">
    <citation type="journal article" date="2021" name="G3 (Bethesda)">
        <title>Aegilops tauschii genome assembly Aet v5.0 features greater sequence contiguity and improved annotation.</title>
        <authorList>
            <person name="Wang L."/>
            <person name="Zhu T."/>
            <person name="Rodriguez J.C."/>
            <person name="Deal K.R."/>
            <person name="Dubcovsky J."/>
            <person name="McGuire P.E."/>
            <person name="Lux T."/>
            <person name="Spannagl M."/>
            <person name="Mayer K.F.X."/>
            <person name="Baldrich P."/>
            <person name="Meyers B.C."/>
            <person name="Huo N."/>
            <person name="Gu Y.Q."/>
            <person name="Zhou H."/>
            <person name="Devos K.M."/>
            <person name="Bennetzen J.L."/>
            <person name="Unver T."/>
            <person name="Budak H."/>
            <person name="Gulick P.J."/>
            <person name="Galiba G."/>
            <person name="Kalapos B."/>
            <person name="Nelson D.R."/>
            <person name="Li P."/>
            <person name="You F.M."/>
            <person name="Luo M.C."/>
            <person name="Dvorak J."/>
        </authorList>
    </citation>
    <scope>NUCLEOTIDE SEQUENCE [LARGE SCALE GENOMIC DNA]</scope>
    <source>
        <strain evidence="1">cv. AL8/78</strain>
    </source>
</reference>
<protein>
    <submittedName>
        <fullName evidence="1">Uncharacterized protein</fullName>
    </submittedName>
</protein>
<organism evidence="1 2">
    <name type="scientific">Aegilops tauschii subsp. strangulata</name>
    <name type="common">Goatgrass</name>
    <dbReference type="NCBI Taxonomy" id="200361"/>
    <lineage>
        <taxon>Eukaryota</taxon>
        <taxon>Viridiplantae</taxon>
        <taxon>Streptophyta</taxon>
        <taxon>Embryophyta</taxon>
        <taxon>Tracheophyta</taxon>
        <taxon>Spermatophyta</taxon>
        <taxon>Magnoliopsida</taxon>
        <taxon>Liliopsida</taxon>
        <taxon>Poales</taxon>
        <taxon>Poaceae</taxon>
        <taxon>BOP clade</taxon>
        <taxon>Pooideae</taxon>
        <taxon>Triticodae</taxon>
        <taxon>Triticeae</taxon>
        <taxon>Triticinae</taxon>
        <taxon>Aegilops</taxon>
    </lineage>
</organism>
<dbReference type="Proteomes" id="UP000015105">
    <property type="component" value="Chromosome 1D"/>
</dbReference>